<evidence type="ECO:0000313" key="3">
    <source>
        <dbReference type="Proteomes" id="UP000003163"/>
    </source>
</evidence>
<evidence type="ECO:0000256" key="1">
    <source>
        <dbReference type="SAM" id="Phobius"/>
    </source>
</evidence>
<feature type="transmembrane region" description="Helical" evidence="1">
    <location>
        <begin position="82"/>
        <end position="102"/>
    </location>
</feature>
<keyword evidence="1" id="KW-1133">Transmembrane helix</keyword>
<accession>J9DKZ8</accession>
<dbReference type="VEuPathDB" id="MicrosporidiaDB:EDEG_02374"/>
<dbReference type="EMBL" id="AFBI03000041">
    <property type="protein sequence ID" value="EJW03270.1"/>
    <property type="molecule type" value="Genomic_DNA"/>
</dbReference>
<gene>
    <name evidence="2" type="ORF">EDEG_02374</name>
</gene>
<protein>
    <recommendedName>
        <fullName evidence="4">Transmembrane protein</fullName>
    </recommendedName>
</protein>
<dbReference type="AlphaFoldDB" id="J9DKZ8"/>
<dbReference type="InParanoid" id="J9DKZ8"/>
<comment type="caution">
    <text evidence="2">The sequence shown here is derived from an EMBL/GenBank/DDBJ whole genome shotgun (WGS) entry which is preliminary data.</text>
</comment>
<dbReference type="Proteomes" id="UP000003163">
    <property type="component" value="Unassembled WGS sequence"/>
</dbReference>
<name>J9DKZ8_EDHAE</name>
<evidence type="ECO:0000313" key="2">
    <source>
        <dbReference type="EMBL" id="EJW03270.1"/>
    </source>
</evidence>
<evidence type="ECO:0008006" key="4">
    <source>
        <dbReference type="Google" id="ProtNLM"/>
    </source>
</evidence>
<reference evidence="2 3" key="1">
    <citation type="submission" date="2011-08" db="EMBL/GenBank/DDBJ databases">
        <authorList>
            <person name="Liu Z.J."/>
            <person name="Shi F.L."/>
            <person name="Lu J.Q."/>
            <person name="Li M."/>
            <person name="Wang Z.L."/>
        </authorList>
    </citation>
    <scope>NUCLEOTIDE SEQUENCE [LARGE SCALE GENOMIC DNA]</scope>
    <source>
        <strain evidence="2 3">USNM 41457</strain>
    </source>
</reference>
<reference evidence="3" key="2">
    <citation type="submission" date="2015-07" db="EMBL/GenBank/DDBJ databases">
        <title>Contrasting host-pathogen interactions and genome evolution in two generalist and specialist microsporidian pathogens of mosquitoes.</title>
        <authorList>
            <consortium name="The Broad Institute Genomics Platform"/>
            <consortium name="The Broad Institute Genome Sequencing Center for Infectious Disease"/>
            <person name="Cuomo C.A."/>
            <person name="Sanscrainte N.D."/>
            <person name="Goldberg J.M."/>
            <person name="Heiman D."/>
            <person name="Young S."/>
            <person name="Zeng Q."/>
            <person name="Becnel J.J."/>
            <person name="Birren B.W."/>
        </authorList>
    </citation>
    <scope>NUCLEOTIDE SEQUENCE [LARGE SCALE GENOMIC DNA]</scope>
    <source>
        <strain evidence="3">USNM 41457</strain>
    </source>
</reference>
<keyword evidence="1" id="KW-0812">Transmembrane</keyword>
<feature type="transmembrane region" description="Helical" evidence="1">
    <location>
        <begin position="108"/>
        <end position="132"/>
    </location>
</feature>
<dbReference type="HOGENOM" id="CLU_1906707_0_0_1"/>
<keyword evidence="3" id="KW-1185">Reference proteome</keyword>
<proteinExistence type="predicted"/>
<keyword evidence="1" id="KW-0472">Membrane</keyword>
<organism evidence="2 3">
    <name type="scientific">Edhazardia aedis (strain USNM 41457)</name>
    <name type="common">Microsporidian parasite</name>
    <dbReference type="NCBI Taxonomy" id="1003232"/>
    <lineage>
        <taxon>Eukaryota</taxon>
        <taxon>Fungi</taxon>
        <taxon>Fungi incertae sedis</taxon>
        <taxon>Microsporidia</taxon>
        <taxon>Edhazardia</taxon>
    </lineage>
</organism>
<sequence>MKFLFIFVVNSTPQIQQSKFVFKFMPFLDCYFLLPNSVFIQDNLSLCSNITQQRQRQSKYRREETVATKFTSFIYINTYKHIWLLNTILPVTPPLYAFMFFFNAPNILIVSLWQFCAFELQIFALFFIFSYFF</sequence>